<feature type="region of interest" description="Disordered" evidence="1">
    <location>
        <begin position="18"/>
        <end position="38"/>
    </location>
</feature>
<feature type="transmembrane region" description="Helical" evidence="2">
    <location>
        <begin position="70"/>
        <end position="88"/>
    </location>
</feature>
<dbReference type="Proteomes" id="UP000199150">
    <property type="component" value="Unassembled WGS sequence"/>
</dbReference>
<keyword evidence="2" id="KW-1133">Transmembrane helix</keyword>
<evidence type="ECO:0000256" key="2">
    <source>
        <dbReference type="SAM" id="Phobius"/>
    </source>
</evidence>
<organism evidence="3 4">
    <name type="scientific">Asticcacaulis taihuensis</name>
    <dbReference type="NCBI Taxonomy" id="260084"/>
    <lineage>
        <taxon>Bacteria</taxon>
        <taxon>Pseudomonadati</taxon>
        <taxon>Pseudomonadota</taxon>
        <taxon>Alphaproteobacteria</taxon>
        <taxon>Caulobacterales</taxon>
        <taxon>Caulobacteraceae</taxon>
        <taxon>Asticcacaulis</taxon>
    </lineage>
</organism>
<keyword evidence="2" id="KW-0812">Transmembrane</keyword>
<evidence type="ECO:0000313" key="4">
    <source>
        <dbReference type="Proteomes" id="UP000199150"/>
    </source>
</evidence>
<name>A0A1G4Q7Q7_9CAUL</name>
<evidence type="ECO:0000313" key="3">
    <source>
        <dbReference type="EMBL" id="SCW40633.1"/>
    </source>
</evidence>
<feature type="compositionally biased region" description="Basic and acidic residues" evidence="1">
    <location>
        <begin position="28"/>
        <end position="38"/>
    </location>
</feature>
<dbReference type="Pfam" id="PF09527">
    <property type="entry name" value="ATPase_gene1"/>
    <property type="match status" value="1"/>
</dbReference>
<proteinExistence type="predicted"/>
<dbReference type="InterPro" id="IPR032820">
    <property type="entry name" value="ATPase_put"/>
</dbReference>
<keyword evidence="4" id="KW-1185">Reference proteome</keyword>
<evidence type="ECO:0000256" key="1">
    <source>
        <dbReference type="SAM" id="MobiDB-lite"/>
    </source>
</evidence>
<dbReference type="EMBL" id="FMTS01000001">
    <property type="protein sequence ID" value="SCW40633.1"/>
    <property type="molecule type" value="Genomic_DNA"/>
</dbReference>
<gene>
    <name evidence="3" type="ORF">SAMN02927928_0990</name>
</gene>
<protein>
    <submittedName>
        <fullName evidence="3">ATP synthase protein I</fullName>
    </submittedName>
</protein>
<keyword evidence="2" id="KW-0472">Membrane</keyword>
<accession>A0A1G4Q7Q7</accession>
<dbReference type="STRING" id="260084.SAMN02927928_0990"/>
<reference evidence="4" key="1">
    <citation type="submission" date="2016-10" db="EMBL/GenBank/DDBJ databases">
        <authorList>
            <person name="Varghese N."/>
            <person name="Submissions S."/>
        </authorList>
    </citation>
    <scope>NUCLEOTIDE SEQUENCE [LARGE SCALE GENOMIC DNA]</scope>
    <source>
        <strain evidence="4">CGMCC 1.3431</strain>
    </source>
</reference>
<dbReference type="AlphaFoldDB" id="A0A1G4Q7Q7"/>
<sequence length="121" mass="13169">MSRFRAVLSRNNDPCYSACQVPNVTDEPPDKSSDQDELNDLDRRLKAIEARKRKTHDVSGEVGANQGYQALGELLGGILGGLGLGWLSDQYLHTRPFGVIIGAILGMIVAVYAIVRSGQKK</sequence>
<feature type="transmembrane region" description="Helical" evidence="2">
    <location>
        <begin position="94"/>
        <end position="115"/>
    </location>
</feature>